<protein>
    <submittedName>
        <fullName evidence="1">Expressed protein</fullName>
    </submittedName>
</protein>
<evidence type="ECO:0000313" key="2">
    <source>
        <dbReference type="Proteomes" id="UP001153365"/>
    </source>
</evidence>
<keyword evidence="2" id="KW-1185">Reference proteome</keyword>
<organism evidence="1 2">
    <name type="scientific">Phakopsora pachyrhizi</name>
    <name type="common">Asian soybean rust disease fungus</name>
    <dbReference type="NCBI Taxonomy" id="170000"/>
    <lineage>
        <taxon>Eukaryota</taxon>
        <taxon>Fungi</taxon>
        <taxon>Dikarya</taxon>
        <taxon>Basidiomycota</taxon>
        <taxon>Pucciniomycotina</taxon>
        <taxon>Pucciniomycetes</taxon>
        <taxon>Pucciniales</taxon>
        <taxon>Phakopsoraceae</taxon>
        <taxon>Phakopsora</taxon>
    </lineage>
</organism>
<gene>
    <name evidence="1" type="ORF">PPACK8108_LOCUS7048</name>
</gene>
<evidence type="ECO:0000313" key="1">
    <source>
        <dbReference type="EMBL" id="CAH7672238.1"/>
    </source>
</evidence>
<dbReference type="Proteomes" id="UP001153365">
    <property type="component" value="Unassembled WGS sequence"/>
</dbReference>
<reference evidence="1" key="1">
    <citation type="submission" date="2022-06" db="EMBL/GenBank/DDBJ databases">
        <authorList>
            <consortium name="SYNGENTA / RWTH Aachen University"/>
        </authorList>
    </citation>
    <scope>NUCLEOTIDE SEQUENCE</scope>
</reference>
<sequence length="440" mass="49921">MIGTFDRSLESSADGKRSILCFPDEILELIFNYMRSTQEVPSSFLRTKLGKHDQSECPTNFEKGFRDIDKRALLLVCRRFFKLVQPTVNNIIYFPTKIDADLAYTKTEEIKSYKYKHWVKGFRIGNPSWNRPLLEARCLSSLLLNFSSNLKVLRLEGTTIDSFLNPEFYNTTNKLNSLTFLELGSKFHVIDIDVLACAIERCPNLRSIFLTVRNFLPLSSARTDKPLESGTGLPMPPIFNISIKFWDNSPARISVLPGFFSSISKTLKLVRLDGHLGQGLSQALRPVAKTLVGLGLTNILFRSERLFDLEMPALTTLEIGAQLGFLPHIQWHLFSKLCCLILHISPHILSSSITPLVNIYCLRHIVVMDCSNRSNKLQSAESQAQFLLQCMFRFHSTLGQSKPSLYCDLGSIREFVGDEGNDLKKWCDSNQISLDVVPRL</sequence>
<accession>A0AAV0AS56</accession>
<proteinExistence type="predicted"/>
<dbReference type="AlphaFoldDB" id="A0AAV0AS56"/>
<name>A0AAV0AS56_PHAPC</name>
<dbReference type="EMBL" id="CALTRL010001371">
    <property type="protein sequence ID" value="CAH7672238.1"/>
    <property type="molecule type" value="Genomic_DNA"/>
</dbReference>
<comment type="caution">
    <text evidence="1">The sequence shown here is derived from an EMBL/GenBank/DDBJ whole genome shotgun (WGS) entry which is preliminary data.</text>
</comment>